<evidence type="ECO:0008006" key="3">
    <source>
        <dbReference type="Google" id="ProtNLM"/>
    </source>
</evidence>
<dbReference type="EMBL" id="BNAV01000009">
    <property type="protein sequence ID" value="GHF73122.1"/>
    <property type="molecule type" value="Genomic_DNA"/>
</dbReference>
<reference evidence="1" key="1">
    <citation type="journal article" date="2014" name="Int. J. Syst. Evol. Microbiol.">
        <title>Complete genome sequence of Corynebacterium casei LMG S-19264T (=DSM 44701T), isolated from a smear-ripened cheese.</title>
        <authorList>
            <consortium name="US DOE Joint Genome Institute (JGI-PGF)"/>
            <person name="Walter F."/>
            <person name="Albersmeier A."/>
            <person name="Kalinowski J."/>
            <person name="Ruckert C."/>
        </authorList>
    </citation>
    <scope>NUCLEOTIDE SEQUENCE</scope>
    <source>
        <strain evidence="1">CGMCC 4.7679</strain>
    </source>
</reference>
<name>A0A8H9J1C1_9PSEU</name>
<sequence length="267" mass="28446">MFAVPEIKVAEQAGVGLDGRPRPTEDHVVVLDNAVVLLDGATSPSPDLPPGGWYAGLLAEELGRVLRERPADDLRLLLSDAIAAVAGMHGLHPGASPSSTVALLRWDDERVDGLVLADSPIVAFGQTMDRLADDRLALLRVAGRLGTAAEVRALRNRPEGFWVAEADPAAASHALTRSWPRSSLDAVLLATDGVSVGIDDYQLFGWPEALRLAREQGPSAVCDAVRRAEYGDPLGERWPRAKRHDDQALVLVDFATDVSAHLPAASA</sequence>
<accession>A0A8H9J1C1</accession>
<proteinExistence type="predicted"/>
<evidence type="ECO:0000313" key="1">
    <source>
        <dbReference type="EMBL" id="GHF73122.1"/>
    </source>
</evidence>
<keyword evidence="2" id="KW-1185">Reference proteome</keyword>
<organism evidence="1 2">
    <name type="scientific">Amycolatopsis bartoniae</name>
    <dbReference type="NCBI Taxonomy" id="941986"/>
    <lineage>
        <taxon>Bacteria</taxon>
        <taxon>Bacillati</taxon>
        <taxon>Actinomycetota</taxon>
        <taxon>Actinomycetes</taxon>
        <taxon>Pseudonocardiales</taxon>
        <taxon>Pseudonocardiaceae</taxon>
        <taxon>Amycolatopsis</taxon>
    </lineage>
</organism>
<dbReference type="Proteomes" id="UP000658656">
    <property type="component" value="Unassembled WGS sequence"/>
</dbReference>
<dbReference type="SUPFAM" id="SSF81606">
    <property type="entry name" value="PP2C-like"/>
    <property type="match status" value="1"/>
</dbReference>
<dbReference type="AlphaFoldDB" id="A0A8H9J1C1"/>
<protein>
    <recommendedName>
        <fullName evidence="3">Protein phosphatase 2C domain-containing protein</fullName>
    </recommendedName>
</protein>
<reference evidence="1" key="2">
    <citation type="submission" date="2020-09" db="EMBL/GenBank/DDBJ databases">
        <authorList>
            <person name="Sun Q."/>
            <person name="Zhou Y."/>
        </authorList>
    </citation>
    <scope>NUCLEOTIDE SEQUENCE</scope>
    <source>
        <strain evidence="1">CGMCC 4.7679</strain>
    </source>
</reference>
<dbReference type="InterPro" id="IPR036457">
    <property type="entry name" value="PPM-type-like_dom_sf"/>
</dbReference>
<evidence type="ECO:0000313" key="2">
    <source>
        <dbReference type="Proteomes" id="UP000658656"/>
    </source>
</evidence>
<gene>
    <name evidence="1" type="ORF">GCM10017566_53800</name>
</gene>
<comment type="caution">
    <text evidence="1">The sequence shown here is derived from an EMBL/GenBank/DDBJ whole genome shotgun (WGS) entry which is preliminary data.</text>
</comment>